<gene>
    <name evidence="1" type="ORF">MICAK_3470010</name>
</gene>
<dbReference type="Proteomes" id="UP000004047">
    <property type="component" value="Unassembled WGS sequence"/>
</dbReference>
<dbReference type="AlphaFoldDB" id="I4ITX8"/>
<dbReference type="EMBL" id="CAIQ01000276">
    <property type="protein sequence ID" value="CCI37752.1"/>
    <property type="molecule type" value="Genomic_DNA"/>
</dbReference>
<reference evidence="1 2" key="1">
    <citation type="submission" date="2012-04" db="EMBL/GenBank/DDBJ databases">
        <authorList>
            <person name="Genoscope - CEA"/>
        </authorList>
    </citation>
    <scope>NUCLEOTIDE SEQUENCE [LARGE SCALE GENOMIC DNA]</scope>
    <source>
        <strain evidence="1 2">9701</strain>
    </source>
</reference>
<dbReference type="RefSeq" id="WP_002803405.1">
    <property type="nucleotide sequence ID" value="NZ_HE974191.1"/>
</dbReference>
<name>I4ITX8_MICAE</name>
<dbReference type="HOGENOM" id="CLU_1883369_0_0_3"/>
<evidence type="ECO:0000313" key="1">
    <source>
        <dbReference type="EMBL" id="CCI37752.1"/>
    </source>
</evidence>
<organism evidence="1 2">
    <name type="scientific">Microcystis aeruginosa PCC 9701</name>
    <dbReference type="NCBI Taxonomy" id="721123"/>
    <lineage>
        <taxon>Bacteria</taxon>
        <taxon>Bacillati</taxon>
        <taxon>Cyanobacteriota</taxon>
        <taxon>Cyanophyceae</taxon>
        <taxon>Oscillatoriophycideae</taxon>
        <taxon>Chroococcales</taxon>
        <taxon>Microcystaceae</taxon>
        <taxon>Microcystis</taxon>
    </lineage>
</organism>
<evidence type="ECO:0000313" key="2">
    <source>
        <dbReference type="Proteomes" id="UP000004047"/>
    </source>
</evidence>
<accession>I4ITX8</accession>
<protein>
    <submittedName>
        <fullName evidence="1">Uncharacterized protein</fullName>
    </submittedName>
</protein>
<proteinExistence type="predicted"/>
<dbReference type="Gene3D" id="2.60.270.50">
    <property type="match status" value="1"/>
</dbReference>
<sequence length="135" mass="14355">MANFSCYITIINNSSLRFINGSSGQSWGEYASRPVTNLNPEGSTSFRLKDSAGPAGSTGWAKYEVGEGILQFNYDCPYGDASNVLSFDNGGTGLIISLYGTNKEGYETSIPSGKEGQYPSDSHPLSGVFIVTDPS</sequence>
<comment type="caution">
    <text evidence="1">The sequence shown here is derived from an EMBL/GenBank/DDBJ whole genome shotgun (WGS) entry which is preliminary data.</text>
</comment>